<dbReference type="InterPro" id="IPR054323">
    <property type="entry name" value="SPMIP1_C"/>
</dbReference>
<reference evidence="2" key="1">
    <citation type="submission" date="2025-08" db="UniProtKB">
        <authorList>
            <consortium name="RefSeq"/>
        </authorList>
    </citation>
    <scope>IDENTIFICATION</scope>
    <source>
        <strain evidence="2">Tuebingen</strain>
        <tissue evidence="2">Fibroblasts and whole tissue</tissue>
    </source>
</reference>
<organism evidence="1 2">
    <name type="scientific">Danio rerio</name>
    <name type="common">Zebrafish</name>
    <name type="synonym">Brachydanio rerio</name>
    <dbReference type="NCBI Taxonomy" id="7955"/>
    <lineage>
        <taxon>Eukaryota</taxon>
        <taxon>Metazoa</taxon>
        <taxon>Chordata</taxon>
        <taxon>Craniata</taxon>
        <taxon>Vertebrata</taxon>
        <taxon>Euteleostomi</taxon>
        <taxon>Actinopterygii</taxon>
        <taxon>Neopterygii</taxon>
        <taxon>Teleostei</taxon>
        <taxon>Ostariophysi</taxon>
        <taxon>Cypriniformes</taxon>
        <taxon>Danionidae</taxon>
        <taxon>Danioninae</taxon>
        <taxon>Danio</taxon>
    </lineage>
</organism>
<name>A0A8M9PVR4_DANRE</name>
<keyword evidence="1" id="KW-1185">Reference proteome</keyword>
<dbReference type="Pfam" id="PF22589">
    <property type="entry name" value="SPMIP1"/>
    <property type="match status" value="1"/>
</dbReference>
<sequence length="221" mass="25122">MSSYLRLLMLIIHSADLTHALILNCSLFNPSVETRSSWTAAMRNLLTTNEQNFYRELILKEAYTRLAWKVKYSKEYPSIFTSRRPKSIGLFNPPPVDKLILPPVVEPREKQRAAHAQIQVRRSLSEAPLMRPVSPQTSGALYQGISTEGKGRLLYLRKRAQKGPEEKFDYPILSSWEYGWRLGDFETDCRTPANGRSGVVKSAFYARNGIFNIPAATDQLG</sequence>
<dbReference type="Proteomes" id="UP000000437">
    <property type="component" value="Chromosome 11"/>
</dbReference>
<evidence type="ECO:0000313" key="1">
    <source>
        <dbReference type="Proteomes" id="UP000000437"/>
    </source>
</evidence>
<gene>
    <name evidence="2" type="primary">LOC103911879</name>
</gene>
<proteinExistence type="predicted"/>
<dbReference type="PANTHER" id="PTHR35826">
    <property type="entry name" value="PROTEIN ATP6V1FNB-LIKE"/>
    <property type="match status" value="1"/>
</dbReference>
<protein>
    <submittedName>
        <fullName evidence="2">Protein SPMIP1 isoform X1</fullName>
    </submittedName>
</protein>
<dbReference type="OrthoDB" id="410807at2759"/>
<evidence type="ECO:0000313" key="2">
    <source>
        <dbReference type="RefSeq" id="XP_021335588.2"/>
    </source>
</evidence>
<dbReference type="RefSeq" id="XP_021335588.2">
    <property type="nucleotide sequence ID" value="XM_021479913.3"/>
</dbReference>
<accession>A0A8M9PVR4</accession>
<dbReference type="PANTHER" id="PTHR35826:SF5">
    <property type="entry name" value="GENE 45521-RELATED"/>
    <property type="match status" value="1"/>
</dbReference>
<dbReference type="AlphaFoldDB" id="A0A8M9PVR4"/>